<organism evidence="3 4">
    <name type="scientific">Mucilaginibacter auburnensis</name>
    <dbReference type="NCBI Taxonomy" id="1457233"/>
    <lineage>
        <taxon>Bacteria</taxon>
        <taxon>Pseudomonadati</taxon>
        <taxon>Bacteroidota</taxon>
        <taxon>Sphingobacteriia</taxon>
        <taxon>Sphingobacteriales</taxon>
        <taxon>Sphingobacteriaceae</taxon>
        <taxon>Mucilaginibacter</taxon>
    </lineage>
</organism>
<keyword evidence="1" id="KW-1133">Transmembrane helix</keyword>
<comment type="caution">
    <text evidence="3">The sequence shown here is derived from an EMBL/GenBank/DDBJ whole genome shotgun (WGS) entry which is preliminary data.</text>
</comment>
<dbReference type="Proteomes" id="UP000242687">
    <property type="component" value="Unassembled WGS sequence"/>
</dbReference>
<proteinExistence type="predicted"/>
<dbReference type="EMBL" id="PGFJ01000002">
    <property type="protein sequence ID" value="PJJ79734.1"/>
    <property type="molecule type" value="Genomic_DNA"/>
</dbReference>
<keyword evidence="1" id="KW-0472">Membrane</keyword>
<name>A0A2H9VN30_9SPHI</name>
<feature type="signal peptide" evidence="2">
    <location>
        <begin position="1"/>
        <end position="18"/>
    </location>
</feature>
<keyword evidence="2" id="KW-0732">Signal</keyword>
<evidence type="ECO:0008006" key="5">
    <source>
        <dbReference type="Google" id="ProtNLM"/>
    </source>
</evidence>
<feature type="transmembrane region" description="Helical" evidence="1">
    <location>
        <begin position="184"/>
        <end position="205"/>
    </location>
</feature>
<keyword evidence="1" id="KW-0812">Transmembrane</keyword>
<reference evidence="3 4" key="1">
    <citation type="submission" date="2017-11" db="EMBL/GenBank/DDBJ databases">
        <title>Genomic Encyclopedia of Archaeal and Bacterial Type Strains, Phase II (KMG-II): From Individual Species to Whole Genera.</title>
        <authorList>
            <person name="Goeker M."/>
        </authorList>
    </citation>
    <scope>NUCLEOTIDE SEQUENCE [LARGE SCALE GENOMIC DNA]</scope>
    <source>
        <strain evidence="3 4">DSM 28175</strain>
    </source>
</reference>
<gene>
    <name evidence="3" type="ORF">CLV57_2871</name>
</gene>
<accession>A0A2H9VN30</accession>
<evidence type="ECO:0000256" key="1">
    <source>
        <dbReference type="SAM" id="Phobius"/>
    </source>
</evidence>
<keyword evidence="4" id="KW-1185">Reference proteome</keyword>
<evidence type="ECO:0000256" key="2">
    <source>
        <dbReference type="SAM" id="SignalP"/>
    </source>
</evidence>
<evidence type="ECO:0000313" key="4">
    <source>
        <dbReference type="Proteomes" id="UP000242687"/>
    </source>
</evidence>
<dbReference type="AlphaFoldDB" id="A0A2H9VN30"/>
<evidence type="ECO:0000313" key="3">
    <source>
        <dbReference type="EMBL" id="PJJ79734.1"/>
    </source>
</evidence>
<sequence length="213" mass="23613">MMLSAALLFFTAAGFAQQLEPVKIDSLVTVSLPASYNKVDTLDQQVYSANSDLGYMVVVKATEDNNKPLEKENDLNKVMDNYVDNFKHQYKDASAQNVRDTTVGPLKAKAFTLEYRADDSSVQFKNFVLLYTTGASYFFQYAYPSMRSDVVGNELKTFLSSIKVSPQLSRTDQYLSNDKGMSPVVKTGLIAGGSLLVVALVVVWMNKRKQAIA</sequence>
<feature type="chain" id="PRO_5014115081" description="LPXTG-motif cell wall-anchored protein" evidence="2">
    <location>
        <begin position="19"/>
        <end position="213"/>
    </location>
</feature>
<dbReference type="Gene3D" id="3.40.1000.10">
    <property type="entry name" value="Mog1/PsbP, alpha/beta/alpha sandwich"/>
    <property type="match status" value="1"/>
</dbReference>
<protein>
    <recommendedName>
        <fullName evidence="5">LPXTG-motif cell wall-anchored protein</fullName>
    </recommendedName>
</protein>
<dbReference type="OrthoDB" id="791955at2"/>